<accession>A0A2S7K4B7</accession>
<dbReference type="SUPFAM" id="SSF101738">
    <property type="entry name" value="SspB-like"/>
    <property type="match status" value="1"/>
</dbReference>
<dbReference type="OrthoDB" id="9800412at2"/>
<dbReference type="InterPro" id="IPR007481">
    <property type="entry name" value="SspB"/>
</dbReference>
<sequence length="199" mass="21914">MRLTKAGLLASWAQARYNCARNGDQKGGPQVSEDVELDYNELFQEAQKKAYRFLMRDVLEIVAELGDAPGEHHFFIEFATGAPGVVIPDHLKEQYPERMTIVLQHQFEGLTVDDDKLGVTLWFKGKEARLEVPFNAVTQFADPSAQFGVSFDAAAPVEETEGSEPEAAAEAAEGEEDGAPEEHKGEGADIVSLDSFRKK</sequence>
<organism evidence="2 3">
    <name type="scientific">Hyphococcus luteus</name>
    <dbReference type="NCBI Taxonomy" id="2058213"/>
    <lineage>
        <taxon>Bacteria</taxon>
        <taxon>Pseudomonadati</taxon>
        <taxon>Pseudomonadota</taxon>
        <taxon>Alphaproteobacteria</taxon>
        <taxon>Parvularculales</taxon>
        <taxon>Parvularculaceae</taxon>
        <taxon>Hyphococcus</taxon>
    </lineage>
</organism>
<protein>
    <recommendedName>
        <fullName evidence="4">Stringent starvation protein B</fullName>
    </recommendedName>
</protein>
<dbReference type="Gene3D" id="2.30.30.220">
    <property type="entry name" value="SspB-like"/>
    <property type="match status" value="1"/>
</dbReference>
<name>A0A2S7K4B7_9PROT</name>
<dbReference type="EMBL" id="PJCH01000009">
    <property type="protein sequence ID" value="PQA87326.1"/>
    <property type="molecule type" value="Genomic_DNA"/>
</dbReference>
<gene>
    <name evidence="2" type="ORF">CW354_12905</name>
</gene>
<feature type="region of interest" description="Disordered" evidence="1">
    <location>
        <begin position="155"/>
        <end position="199"/>
    </location>
</feature>
<evidence type="ECO:0000256" key="1">
    <source>
        <dbReference type="SAM" id="MobiDB-lite"/>
    </source>
</evidence>
<proteinExistence type="predicted"/>
<keyword evidence="3" id="KW-1185">Reference proteome</keyword>
<dbReference type="Proteomes" id="UP000239504">
    <property type="component" value="Unassembled WGS sequence"/>
</dbReference>
<comment type="caution">
    <text evidence="2">The sequence shown here is derived from an EMBL/GenBank/DDBJ whole genome shotgun (WGS) entry which is preliminary data.</text>
</comment>
<evidence type="ECO:0000313" key="3">
    <source>
        <dbReference type="Proteomes" id="UP000239504"/>
    </source>
</evidence>
<dbReference type="InterPro" id="IPR036760">
    <property type="entry name" value="SspB-like_sf"/>
</dbReference>
<dbReference type="AlphaFoldDB" id="A0A2S7K4B7"/>
<evidence type="ECO:0000313" key="2">
    <source>
        <dbReference type="EMBL" id="PQA87326.1"/>
    </source>
</evidence>
<reference evidence="2 3" key="1">
    <citation type="submission" date="2017-12" db="EMBL/GenBank/DDBJ databases">
        <authorList>
            <person name="Hurst M.R.H."/>
        </authorList>
    </citation>
    <scope>NUCLEOTIDE SEQUENCE [LARGE SCALE GENOMIC DNA]</scope>
    <source>
        <strain evidence="2 3">SY-3-19</strain>
    </source>
</reference>
<evidence type="ECO:0008006" key="4">
    <source>
        <dbReference type="Google" id="ProtNLM"/>
    </source>
</evidence>
<dbReference type="Pfam" id="PF04386">
    <property type="entry name" value="SspB"/>
    <property type="match status" value="1"/>
</dbReference>